<dbReference type="EMBL" id="SMGG01000004">
    <property type="protein sequence ID" value="TCK60452.1"/>
    <property type="molecule type" value="Genomic_DNA"/>
</dbReference>
<sequence>MKKLTVLIAFCALTFSAEAAVSLPDFAFTGQEITGFSIRPSFKQVSVSFSVQSGFDSYLMQENFELKQIDSKQYQSADPGGMYSGSFGTSLSSVFVGEKAYRNNIVKGYLDKQYLAVIQSYEKYYSRIEKSQYAQEVSLVYSFALLETGSITKALDIMKNVSLGEGVFAGIASDRVMQYYLDAKLYEEADIFASGLKRVTPYTLYGWLYSLLQLQRYDRVISTFDSHSEITSKDQRFYDFLITARYSQGGFDDVIKYGDKAAGNTVALLADSCLVRGDVKCAIDRYNSIPDNNMKNVIFGKIAVAEGNYKEAERVLSHLGSDEDRLNIFFFYIGKNFPKLDLEFLDKFVFESKINNDYNKFYKGIYYLSQRDEMNAIKQIDGIIFNRELINIAYYYRGLAYSGIDPDRAQRHFLRFMEISHDEQKLMVSRYMVGQMYYLNGRYDDALMLTEPCETDYCRILKGKIFMEKGNLDSAWNSVDKVRGDEAALVRSSILYNRKNYKDALTQLKLITNSDAQSDLLLMLTHLKLNDTKSAGEVFSRNSKDPRFMDAYIEHLMLAGQYQQVLTLTENGKEKYRLARSKALFSLGRYKEAVDGFQSLIKGGQNSFDAWYGLLTSYAAMNDKTNFDRTARDITQVRQSFDRKDFLILQAAKMALDSKDTRLATLLLNHFFDNYDISAYKRDAYLLRGQLFRDTGRVDQCLEDAQMMQKDGRNDEGLFLKGECLQNSKPADAIAIFDDLAKTSDRYRDLSYAKLIDIQKSPKELKTAVTYFKDKDTAIYLNGLEKYLSVLSPAQLGAEKPLLDGLIKEGNPAALPMAYYFSGLAQSGAKDYEESAKTLLKGFYLYPNSKYASMSMEKAAAAYDSLGRTEEADIMRKKIKN</sequence>
<dbReference type="OrthoDB" id="9764116at2"/>
<comment type="caution">
    <text evidence="2">The sequence shown here is derived from an EMBL/GenBank/DDBJ whole genome shotgun (WGS) entry which is preliminary data.</text>
</comment>
<feature type="signal peptide" evidence="1">
    <location>
        <begin position="1"/>
        <end position="19"/>
    </location>
</feature>
<evidence type="ECO:0000256" key="1">
    <source>
        <dbReference type="SAM" id="SignalP"/>
    </source>
</evidence>
<dbReference type="InterPro" id="IPR011990">
    <property type="entry name" value="TPR-like_helical_dom_sf"/>
</dbReference>
<keyword evidence="3" id="KW-1185">Reference proteome</keyword>
<dbReference type="SUPFAM" id="SSF48452">
    <property type="entry name" value="TPR-like"/>
    <property type="match status" value="3"/>
</dbReference>
<accession>A0A4R1K829</accession>
<reference evidence="2 3" key="1">
    <citation type="submission" date="2019-03" db="EMBL/GenBank/DDBJ databases">
        <title>Genomic Encyclopedia of Type Strains, Phase IV (KMG-IV): sequencing the most valuable type-strain genomes for metagenomic binning, comparative biology and taxonomic classification.</title>
        <authorList>
            <person name="Goeker M."/>
        </authorList>
    </citation>
    <scope>NUCLEOTIDE SEQUENCE [LARGE SCALE GENOMIC DNA]</scope>
    <source>
        <strain evidence="2 3">DSM 24984</strain>
    </source>
</reference>
<gene>
    <name evidence="2" type="ORF">C8D98_1326</name>
</gene>
<dbReference type="Gene3D" id="1.25.40.10">
    <property type="entry name" value="Tetratricopeptide repeat domain"/>
    <property type="match status" value="3"/>
</dbReference>
<name>A0A4R1K829_9BACT</name>
<proteinExistence type="predicted"/>
<evidence type="ECO:0000313" key="2">
    <source>
        <dbReference type="EMBL" id="TCK60452.1"/>
    </source>
</evidence>
<feature type="chain" id="PRO_5020933578" description="Tetratricopeptide repeat protein" evidence="1">
    <location>
        <begin position="20"/>
        <end position="881"/>
    </location>
</feature>
<evidence type="ECO:0000313" key="3">
    <source>
        <dbReference type="Proteomes" id="UP000294614"/>
    </source>
</evidence>
<organism evidence="2 3">
    <name type="scientific">Seleniivibrio woodruffii</name>
    <dbReference type="NCBI Taxonomy" id="1078050"/>
    <lineage>
        <taxon>Bacteria</taxon>
        <taxon>Pseudomonadati</taxon>
        <taxon>Deferribacterota</taxon>
        <taxon>Deferribacteres</taxon>
        <taxon>Deferribacterales</taxon>
        <taxon>Geovibrionaceae</taxon>
        <taxon>Seleniivibrio</taxon>
    </lineage>
</organism>
<protein>
    <recommendedName>
        <fullName evidence="4">Tetratricopeptide repeat protein</fullName>
    </recommendedName>
</protein>
<dbReference type="AlphaFoldDB" id="A0A4R1K829"/>
<evidence type="ECO:0008006" key="4">
    <source>
        <dbReference type="Google" id="ProtNLM"/>
    </source>
</evidence>
<keyword evidence="1" id="KW-0732">Signal</keyword>
<dbReference type="RefSeq" id="WP_132873159.1">
    <property type="nucleotide sequence ID" value="NZ_SMGG01000004.1"/>
</dbReference>
<dbReference type="Proteomes" id="UP000294614">
    <property type="component" value="Unassembled WGS sequence"/>
</dbReference>